<organism evidence="2 3">
    <name type="scientific">Bifidobacterium longum subsp. longum</name>
    <dbReference type="NCBI Taxonomy" id="1679"/>
    <lineage>
        <taxon>Bacteria</taxon>
        <taxon>Bacillati</taxon>
        <taxon>Actinomycetota</taxon>
        <taxon>Actinomycetes</taxon>
        <taxon>Bifidobacteriales</taxon>
        <taxon>Bifidobacteriaceae</taxon>
        <taxon>Bifidobacterium</taxon>
    </lineage>
</organism>
<dbReference type="InterPro" id="IPR015032">
    <property type="entry name" value="ThsB__TIR-like_domain"/>
</dbReference>
<dbReference type="AlphaFoldDB" id="A0A0S2MIC9"/>
<dbReference type="EMBL" id="SHSV01000019">
    <property type="protein sequence ID" value="TCF45471.1"/>
    <property type="molecule type" value="Genomic_DNA"/>
</dbReference>
<evidence type="ECO:0000259" key="1">
    <source>
        <dbReference type="Pfam" id="PF08937"/>
    </source>
</evidence>
<name>A0A0S2MIC9_BIFLL</name>
<dbReference type="Gene3D" id="3.40.50.10140">
    <property type="entry name" value="Toll/interleukin-1 receptor homology (TIR) domain"/>
    <property type="match status" value="1"/>
</dbReference>
<dbReference type="Pfam" id="PF08937">
    <property type="entry name" value="ThsB_TIR"/>
    <property type="match status" value="1"/>
</dbReference>
<comment type="caution">
    <text evidence="2">The sequence shown here is derived from an EMBL/GenBank/DDBJ whole genome shotgun (WGS) entry which is preliminary data.</text>
</comment>
<dbReference type="RefSeq" id="WP_007052884.1">
    <property type="nucleotide sequence ID" value="NZ_CABWKA010000019.1"/>
</dbReference>
<evidence type="ECO:0000313" key="3">
    <source>
        <dbReference type="Proteomes" id="UP000292692"/>
    </source>
</evidence>
<dbReference type="SUPFAM" id="SSF52200">
    <property type="entry name" value="Toll/Interleukin receptor TIR domain"/>
    <property type="match status" value="1"/>
</dbReference>
<reference evidence="2 3" key="1">
    <citation type="journal article" date="2018" name="Sci. Rep.">
        <title>Genomic diversity and distribution of Bifidobacterium longum subsp. longum across the human lifespan.</title>
        <authorList>
            <person name="Odamaki T."/>
            <person name="Bottacini F."/>
            <person name="Kato K."/>
            <person name="Mitsuyama E."/>
            <person name="Yoshida K."/>
            <person name="Horigome A."/>
            <person name="Xiao J.Z."/>
            <person name="van Sinderen D."/>
        </authorList>
    </citation>
    <scope>NUCLEOTIDE SEQUENCE [LARGE SCALE GENOMIC DNA]</scope>
    <source>
        <strain evidence="2 3">MCC10102</strain>
    </source>
</reference>
<proteinExistence type="predicted"/>
<dbReference type="Proteomes" id="UP000292692">
    <property type="component" value="Unassembled WGS sequence"/>
</dbReference>
<accession>A0A0S2MIC9</accession>
<dbReference type="InterPro" id="IPR035897">
    <property type="entry name" value="Toll_tir_struct_dom_sf"/>
</dbReference>
<sequence length="203" mass="23333">MAHKTFISYKYSESRFYRDQILDALGDDAVFYKGETSDSPNLTDTTTENIKNHLKQMIYDTTVTIIVLSPNMLQSNWIDWEISYSLKNISRDGRTSHTDGLLGVIPPFYGNYSWFISEINHPDGHVTVSYNEELTFPIMKANRGNQKPKVYACPDCQSIDKLSGSYLSYVKMEDFVNNPSRYIDNAYDKSLNADNNYDLTKLL</sequence>
<feature type="domain" description="Thoeris protein ThsB TIR-like" evidence="1">
    <location>
        <begin position="6"/>
        <end position="92"/>
    </location>
</feature>
<gene>
    <name evidence="2" type="ORF">MCC10102_1143</name>
</gene>
<protein>
    <recommendedName>
        <fullName evidence="1">Thoeris protein ThsB TIR-like domain-containing protein</fullName>
    </recommendedName>
</protein>
<evidence type="ECO:0000313" key="2">
    <source>
        <dbReference type="EMBL" id="TCF45471.1"/>
    </source>
</evidence>